<keyword evidence="2" id="KW-1185">Reference proteome</keyword>
<gene>
    <name evidence="1" type="ORF">RM530_16220</name>
</gene>
<reference evidence="1 2" key="1">
    <citation type="submission" date="2023-09" db="EMBL/GenBank/DDBJ databases">
        <authorList>
            <person name="Rey-Velasco X."/>
        </authorList>
    </citation>
    <scope>NUCLEOTIDE SEQUENCE [LARGE SCALE GENOMIC DNA]</scope>
    <source>
        <strain evidence="1 2">W345</strain>
    </source>
</reference>
<comment type="caution">
    <text evidence="1">The sequence shown here is derived from an EMBL/GenBank/DDBJ whole genome shotgun (WGS) entry which is preliminary data.</text>
</comment>
<accession>A0ABU2WLY2</accession>
<sequence length="69" mass="7471">LQMAAMVGSELILLTSVRIKLSSHVKPASAQHPFVIKELFRNDCPKIVPKPSLGRFCVLCGAPKKKGQG</sequence>
<organism evidence="1 2">
    <name type="scientific">Banduia mediterranea</name>
    <dbReference type="NCBI Taxonomy" id="3075609"/>
    <lineage>
        <taxon>Bacteria</taxon>
        <taxon>Pseudomonadati</taxon>
        <taxon>Pseudomonadota</taxon>
        <taxon>Gammaproteobacteria</taxon>
        <taxon>Nevskiales</taxon>
        <taxon>Algiphilaceae</taxon>
        <taxon>Banduia</taxon>
    </lineage>
</organism>
<feature type="non-terminal residue" evidence="1">
    <location>
        <position position="1"/>
    </location>
</feature>
<protein>
    <submittedName>
        <fullName evidence="1">Uncharacterized protein</fullName>
    </submittedName>
</protein>
<name>A0ABU2WLY2_9GAMM</name>
<dbReference type="Proteomes" id="UP001254608">
    <property type="component" value="Unassembled WGS sequence"/>
</dbReference>
<dbReference type="RefSeq" id="WP_311366305.1">
    <property type="nucleotide sequence ID" value="NZ_JAVRIC010000029.1"/>
</dbReference>
<dbReference type="EMBL" id="JAVRIC010000029">
    <property type="protein sequence ID" value="MDT0498893.1"/>
    <property type="molecule type" value="Genomic_DNA"/>
</dbReference>
<evidence type="ECO:0000313" key="1">
    <source>
        <dbReference type="EMBL" id="MDT0498893.1"/>
    </source>
</evidence>
<evidence type="ECO:0000313" key="2">
    <source>
        <dbReference type="Proteomes" id="UP001254608"/>
    </source>
</evidence>
<proteinExistence type="predicted"/>